<keyword evidence="1" id="KW-0418">Kinase</keyword>
<dbReference type="Proteomes" id="UP000064912">
    <property type="component" value="Chromosome"/>
</dbReference>
<reference evidence="1 2" key="1">
    <citation type="submission" date="2015-02" db="EMBL/GenBank/DDBJ databases">
        <title>Genome sequene of Rhodovulum sulfidophilum DSM 2351.</title>
        <authorList>
            <person name="Nagao N."/>
        </authorList>
    </citation>
    <scope>NUCLEOTIDE SEQUENCE [LARGE SCALE GENOMIC DNA]</scope>
    <source>
        <strain evidence="1 2">DSM 2351</strain>
    </source>
</reference>
<accession>A0A0D6B5H7</accession>
<organism evidence="1 2">
    <name type="scientific">Rhodovulum sulfidophilum</name>
    <name type="common">Rhodobacter sulfidophilus</name>
    <dbReference type="NCBI Taxonomy" id="35806"/>
    <lineage>
        <taxon>Bacteria</taxon>
        <taxon>Pseudomonadati</taxon>
        <taxon>Pseudomonadota</taxon>
        <taxon>Alphaproteobacteria</taxon>
        <taxon>Rhodobacterales</taxon>
        <taxon>Paracoccaceae</taxon>
        <taxon>Rhodovulum</taxon>
    </lineage>
</organism>
<dbReference type="EMBL" id="AP014800">
    <property type="protein sequence ID" value="BAQ70357.1"/>
    <property type="molecule type" value="Genomic_DNA"/>
</dbReference>
<dbReference type="GO" id="GO:0016301">
    <property type="term" value="F:kinase activity"/>
    <property type="evidence" value="ECO:0007669"/>
    <property type="project" value="UniProtKB-KW"/>
</dbReference>
<dbReference type="AlphaFoldDB" id="A0A0D6B5H7"/>
<dbReference type="PATRIC" id="fig|35806.4.peg.3304"/>
<evidence type="ECO:0000313" key="1">
    <source>
        <dbReference type="EMBL" id="BAQ70357.1"/>
    </source>
</evidence>
<sequence>MGTIADPVLPPCTSCKGRRELQTLILETVSLWLSGHSTLPIARGPGGRIGLNFYQSSCL</sequence>
<proteinExistence type="predicted"/>
<keyword evidence="1" id="KW-0808">Transferase</keyword>
<protein>
    <submittedName>
        <fullName evidence="1">Multi-sensor hybrid histidine kinase</fullName>
    </submittedName>
</protein>
<evidence type="ECO:0000313" key="2">
    <source>
        <dbReference type="Proteomes" id="UP000064912"/>
    </source>
</evidence>
<gene>
    <name evidence="1" type="ORF">NHU_03214</name>
</gene>
<dbReference type="KEGG" id="rsu:NHU_03214"/>
<name>A0A0D6B5H7_RHOSU</name>